<dbReference type="GO" id="GO:0006538">
    <property type="term" value="P:L-glutamate catabolic process"/>
    <property type="evidence" value="ECO:0007669"/>
    <property type="project" value="InterPro"/>
</dbReference>
<dbReference type="AlphaFoldDB" id="A0A2S7IU56"/>
<dbReference type="OrthoDB" id="9758052at2"/>
<dbReference type="GO" id="GO:0004352">
    <property type="term" value="F:glutamate dehydrogenase (NAD+) activity"/>
    <property type="evidence" value="ECO:0007669"/>
    <property type="project" value="InterPro"/>
</dbReference>
<proteinExistence type="predicted"/>
<sequence>LGEPSIEDDQILRRFRNLIEATLRNNVYQPDADGKSRVTFAFNLNPLLCERMPRPRPYREIYLYGPEVEGVHLRFCDVSRGGLRWTD</sequence>
<dbReference type="RefSeq" id="WP_146097192.1">
    <property type="nucleotide sequence ID" value="NZ_PTRC01000164.1"/>
</dbReference>
<accession>A0A2S7IU56</accession>
<feature type="non-terminal residue" evidence="2">
    <location>
        <position position="1"/>
    </location>
</feature>
<evidence type="ECO:0000259" key="1">
    <source>
        <dbReference type="Pfam" id="PF05088"/>
    </source>
</evidence>
<dbReference type="PANTHER" id="PTHR43403:SF1">
    <property type="entry name" value="NAD-SPECIFIC GLUTAMATE DEHYDROGENASE"/>
    <property type="match status" value="1"/>
</dbReference>
<comment type="caution">
    <text evidence="2">The sequence shown here is derived from an EMBL/GenBank/DDBJ whole genome shotgun (WGS) entry which is preliminary data.</text>
</comment>
<protein>
    <recommendedName>
        <fullName evidence="1">NAD-glutamate dehydrogenase catalytic domain-containing protein</fullName>
    </recommendedName>
</protein>
<organism evidence="2 3">
    <name type="scientific">Brucella oryzae</name>
    <dbReference type="NCBI Taxonomy" id="335286"/>
    <lineage>
        <taxon>Bacteria</taxon>
        <taxon>Pseudomonadati</taxon>
        <taxon>Pseudomonadota</taxon>
        <taxon>Alphaproteobacteria</taxon>
        <taxon>Hyphomicrobiales</taxon>
        <taxon>Brucellaceae</taxon>
        <taxon>Brucella/Ochrobactrum group</taxon>
        <taxon>Brucella</taxon>
    </lineage>
</organism>
<name>A0A2S7IU56_9HYPH</name>
<dbReference type="GO" id="GO:0004069">
    <property type="term" value="F:L-aspartate:2-oxoglutarate aminotransferase activity"/>
    <property type="evidence" value="ECO:0007669"/>
    <property type="project" value="InterPro"/>
</dbReference>
<reference evidence="2 3" key="1">
    <citation type="submission" date="2018-02" db="EMBL/GenBank/DDBJ databases">
        <title>Draft genome sequence of Ochrobactrum oryzae found in Brazil.</title>
        <authorList>
            <person name="Cerdeira L."/>
            <person name="Andrade F."/>
            <person name="Zacariotto T."/>
            <person name="Barbosa B."/>
            <person name="Santos S."/>
            <person name="Cassetari V."/>
            <person name="Lincopan N."/>
        </authorList>
    </citation>
    <scope>NUCLEOTIDE SEQUENCE [LARGE SCALE GENOMIC DNA]</scope>
    <source>
        <strain evidence="2 3">OA447</strain>
    </source>
</reference>
<dbReference type="EMBL" id="PTRC01000164">
    <property type="protein sequence ID" value="PQA71498.1"/>
    <property type="molecule type" value="Genomic_DNA"/>
</dbReference>
<feature type="domain" description="NAD-glutamate dehydrogenase catalytic" evidence="1">
    <location>
        <begin position="5"/>
        <end position="87"/>
    </location>
</feature>
<keyword evidence="3" id="KW-1185">Reference proteome</keyword>
<evidence type="ECO:0000313" key="3">
    <source>
        <dbReference type="Proteomes" id="UP000238493"/>
    </source>
</evidence>
<dbReference type="InterPro" id="IPR007780">
    <property type="entry name" value="NAD_Glu_DH_bac"/>
</dbReference>
<dbReference type="InterPro" id="IPR028971">
    <property type="entry name" value="NAD-GDH_cat"/>
</dbReference>
<feature type="non-terminal residue" evidence="2">
    <location>
        <position position="87"/>
    </location>
</feature>
<gene>
    <name evidence="2" type="ORF">C3731_21800</name>
</gene>
<evidence type="ECO:0000313" key="2">
    <source>
        <dbReference type="EMBL" id="PQA71498.1"/>
    </source>
</evidence>
<dbReference type="Pfam" id="PF05088">
    <property type="entry name" value="Bac_GDH_CD"/>
    <property type="match status" value="1"/>
</dbReference>
<dbReference type="Proteomes" id="UP000238493">
    <property type="component" value="Unassembled WGS sequence"/>
</dbReference>
<dbReference type="PANTHER" id="PTHR43403">
    <property type="entry name" value="NAD-SPECIFIC GLUTAMATE DEHYDROGENASE"/>
    <property type="match status" value="1"/>
</dbReference>